<dbReference type="EMBL" id="LR134182">
    <property type="protein sequence ID" value="VEB45388.1"/>
    <property type="molecule type" value="Genomic_DNA"/>
</dbReference>
<dbReference type="GO" id="GO:0016787">
    <property type="term" value="F:hydrolase activity"/>
    <property type="evidence" value="ECO:0007669"/>
    <property type="project" value="UniProtKB-KW"/>
</dbReference>
<dbReference type="GO" id="GO:0005524">
    <property type="term" value="F:ATP binding"/>
    <property type="evidence" value="ECO:0007669"/>
    <property type="project" value="UniProtKB-KW"/>
</dbReference>
<evidence type="ECO:0000256" key="2">
    <source>
        <dbReference type="ARBA" id="ARBA00022801"/>
    </source>
</evidence>
<evidence type="ECO:0000256" key="1">
    <source>
        <dbReference type="ARBA" id="ARBA00022741"/>
    </source>
</evidence>
<dbReference type="InterPro" id="IPR014017">
    <property type="entry name" value="DNA_helicase_UvrD-like_C"/>
</dbReference>
<dbReference type="InterPro" id="IPR000212">
    <property type="entry name" value="DNA_helicase_UvrD/REP"/>
</dbReference>
<reference evidence="6 7" key="1">
    <citation type="submission" date="2018-12" db="EMBL/GenBank/DDBJ databases">
        <authorList>
            <consortium name="Pathogen Informatics"/>
        </authorList>
    </citation>
    <scope>NUCLEOTIDE SEQUENCE [LARGE SCALE GENOMIC DNA]</scope>
    <source>
        <strain evidence="6 7">NCTC9695</strain>
    </source>
</reference>
<sequence length="100" mass="11284">MPHSESVENGMVEEERRLMYVGITRAQRSLTLSYCVKRRRAGEWQFIEPSRFISEIDGEDLRHFGKPGAEPLVSKSEGKSRLANLTAMLAGKDKSGEMPD</sequence>
<evidence type="ECO:0000256" key="4">
    <source>
        <dbReference type="ARBA" id="ARBA00022840"/>
    </source>
</evidence>
<evidence type="ECO:0000256" key="3">
    <source>
        <dbReference type="ARBA" id="ARBA00022806"/>
    </source>
</evidence>
<proteinExistence type="predicted"/>
<gene>
    <name evidence="6" type="primary">rep_2</name>
    <name evidence="6" type="ORF">NCTC9695_05900</name>
</gene>
<feature type="domain" description="UvrD-like helicase C-terminal" evidence="5">
    <location>
        <begin position="1"/>
        <end position="36"/>
    </location>
</feature>
<organism evidence="6 7">
    <name type="scientific">Chromobacterium violaceum</name>
    <dbReference type="NCBI Taxonomy" id="536"/>
    <lineage>
        <taxon>Bacteria</taxon>
        <taxon>Pseudomonadati</taxon>
        <taxon>Pseudomonadota</taxon>
        <taxon>Betaproteobacteria</taxon>
        <taxon>Neisseriales</taxon>
        <taxon>Chromobacteriaceae</taxon>
        <taxon>Chromobacterium</taxon>
    </lineage>
</organism>
<dbReference type="GO" id="GO:0043138">
    <property type="term" value="F:3'-5' DNA helicase activity"/>
    <property type="evidence" value="ECO:0007669"/>
    <property type="project" value="TreeGrafter"/>
</dbReference>
<evidence type="ECO:0000259" key="5">
    <source>
        <dbReference type="Pfam" id="PF13361"/>
    </source>
</evidence>
<dbReference type="Gene3D" id="3.40.50.300">
    <property type="entry name" value="P-loop containing nucleotide triphosphate hydrolases"/>
    <property type="match status" value="1"/>
</dbReference>
<dbReference type="Proteomes" id="UP000275777">
    <property type="component" value="Chromosome"/>
</dbReference>
<keyword evidence="2 6" id="KW-0378">Hydrolase</keyword>
<evidence type="ECO:0000313" key="6">
    <source>
        <dbReference type="EMBL" id="VEB45388.1"/>
    </source>
</evidence>
<dbReference type="Pfam" id="PF13361">
    <property type="entry name" value="UvrD_C"/>
    <property type="match status" value="1"/>
</dbReference>
<dbReference type="GO" id="GO:0005829">
    <property type="term" value="C:cytosol"/>
    <property type="evidence" value="ECO:0007669"/>
    <property type="project" value="TreeGrafter"/>
</dbReference>
<name>A0A3S4IJY4_CHRVL</name>
<keyword evidence="1" id="KW-0547">Nucleotide-binding</keyword>
<keyword evidence="4" id="KW-0067">ATP-binding</keyword>
<keyword evidence="3 6" id="KW-0347">Helicase</keyword>
<dbReference type="InterPro" id="IPR027417">
    <property type="entry name" value="P-loop_NTPase"/>
</dbReference>
<dbReference type="PANTHER" id="PTHR11070:SF64">
    <property type="entry name" value="ATP-DEPENDENT DNA HELICASE REP"/>
    <property type="match status" value="1"/>
</dbReference>
<dbReference type="GO" id="GO:0000725">
    <property type="term" value="P:recombinational repair"/>
    <property type="evidence" value="ECO:0007669"/>
    <property type="project" value="TreeGrafter"/>
</dbReference>
<accession>A0A3S4IJY4</accession>
<dbReference type="EC" id="3.6.4.12" evidence="6"/>
<dbReference type="SUPFAM" id="SSF52540">
    <property type="entry name" value="P-loop containing nucleoside triphosphate hydrolases"/>
    <property type="match status" value="1"/>
</dbReference>
<dbReference type="AlphaFoldDB" id="A0A3S4IJY4"/>
<protein>
    <submittedName>
        <fullName evidence="6">ATP-dependent DNA helicase rep</fullName>
        <ecNumber evidence="6">3.6.4.12</ecNumber>
    </submittedName>
</protein>
<dbReference type="PANTHER" id="PTHR11070">
    <property type="entry name" value="UVRD / RECB / PCRA DNA HELICASE FAMILY MEMBER"/>
    <property type="match status" value="1"/>
</dbReference>
<dbReference type="GO" id="GO:0003677">
    <property type="term" value="F:DNA binding"/>
    <property type="evidence" value="ECO:0007669"/>
    <property type="project" value="InterPro"/>
</dbReference>
<evidence type="ECO:0000313" key="7">
    <source>
        <dbReference type="Proteomes" id="UP000275777"/>
    </source>
</evidence>